<evidence type="ECO:0000259" key="5">
    <source>
        <dbReference type="PROSITE" id="PS50931"/>
    </source>
</evidence>
<accession>A0AA41K7Z1</accession>
<dbReference type="Pfam" id="PF00126">
    <property type="entry name" value="HTH_1"/>
    <property type="match status" value="1"/>
</dbReference>
<dbReference type="InterPro" id="IPR005119">
    <property type="entry name" value="LysR_subst-bd"/>
</dbReference>
<evidence type="ECO:0000256" key="2">
    <source>
        <dbReference type="ARBA" id="ARBA00023015"/>
    </source>
</evidence>
<dbReference type="PANTHER" id="PTHR30126:SF40">
    <property type="entry name" value="HTH-TYPE TRANSCRIPTIONAL REGULATOR GLTR"/>
    <property type="match status" value="1"/>
</dbReference>
<evidence type="ECO:0000256" key="3">
    <source>
        <dbReference type="ARBA" id="ARBA00023125"/>
    </source>
</evidence>
<dbReference type="PROSITE" id="PS50931">
    <property type="entry name" value="HTH_LYSR"/>
    <property type="match status" value="1"/>
</dbReference>
<dbReference type="PANTHER" id="PTHR30126">
    <property type="entry name" value="HTH-TYPE TRANSCRIPTIONAL REGULATOR"/>
    <property type="match status" value="1"/>
</dbReference>
<sequence>MSNYHFFIFDKLILSQTGGVFMLDYRMETFLTLCQTLNYRATAQMLHITQPAVTQQIHCLEDYYGCRLFSYDKRHLSMTPEAELIRRHLNSMNYQEKHLLRTLKTPKGHELKIGVTKTIGEYVITAQVEGFLKEENNRISVETDNTKRILEYLDHGEIDFALVEGFFSHSKYQCRQYLREPFVGFCSLGHPFAGEIIPMERLFQENIIVREKGSGTRSILKRMLEENNHTLSDFSRVTHIGNFRLLQHLVASGCGITFAYQAFENSHFPISPFQVDGWNISRDFYYVYLPNTSALQSVELFEAYRV</sequence>
<dbReference type="AlphaFoldDB" id="A0AA41K7Z1"/>
<keyword evidence="4" id="KW-0804">Transcription</keyword>
<dbReference type="InterPro" id="IPR036390">
    <property type="entry name" value="WH_DNA-bd_sf"/>
</dbReference>
<comment type="caution">
    <text evidence="6">The sequence shown here is derived from an EMBL/GenBank/DDBJ whole genome shotgun (WGS) entry which is preliminary data.</text>
</comment>
<dbReference type="InterPro" id="IPR000847">
    <property type="entry name" value="LysR_HTH_N"/>
</dbReference>
<dbReference type="GO" id="GO:0000976">
    <property type="term" value="F:transcription cis-regulatory region binding"/>
    <property type="evidence" value="ECO:0007669"/>
    <property type="project" value="TreeGrafter"/>
</dbReference>
<proteinExistence type="inferred from homology"/>
<keyword evidence="2" id="KW-0805">Transcription regulation</keyword>
<dbReference type="Gene3D" id="1.10.10.10">
    <property type="entry name" value="Winged helix-like DNA-binding domain superfamily/Winged helix DNA-binding domain"/>
    <property type="match status" value="1"/>
</dbReference>
<dbReference type="PRINTS" id="PR00039">
    <property type="entry name" value="HTHLYSR"/>
</dbReference>
<keyword evidence="3" id="KW-0238">DNA-binding</keyword>
<feature type="domain" description="HTH lysR-type" evidence="5">
    <location>
        <begin position="27"/>
        <end position="79"/>
    </location>
</feature>
<protein>
    <submittedName>
        <fullName evidence="6">LysR family transcriptional regulator</fullName>
    </submittedName>
</protein>
<evidence type="ECO:0000313" key="7">
    <source>
        <dbReference type="Proteomes" id="UP000708338"/>
    </source>
</evidence>
<dbReference type="SUPFAM" id="SSF46785">
    <property type="entry name" value="Winged helix' DNA-binding domain"/>
    <property type="match status" value="1"/>
</dbReference>
<organism evidence="6 7">
    <name type="scientific">Enterocloster citroniae</name>
    <dbReference type="NCBI Taxonomy" id="358743"/>
    <lineage>
        <taxon>Bacteria</taxon>
        <taxon>Bacillati</taxon>
        <taxon>Bacillota</taxon>
        <taxon>Clostridia</taxon>
        <taxon>Lachnospirales</taxon>
        <taxon>Lachnospiraceae</taxon>
        <taxon>Enterocloster</taxon>
    </lineage>
</organism>
<dbReference type="InterPro" id="IPR036388">
    <property type="entry name" value="WH-like_DNA-bd_sf"/>
</dbReference>
<dbReference type="EMBL" id="WQPS01000029">
    <property type="protein sequence ID" value="MBT9811569.1"/>
    <property type="molecule type" value="Genomic_DNA"/>
</dbReference>
<dbReference type="Proteomes" id="UP000708338">
    <property type="component" value="Unassembled WGS sequence"/>
</dbReference>
<comment type="similarity">
    <text evidence="1">Belongs to the LysR transcriptional regulatory family.</text>
</comment>
<dbReference type="Gene3D" id="3.40.190.10">
    <property type="entry name" value="Periplasmic binding protein-like II"/>
    <property type="match status" value="2"/>
</dbReference>
<gene>
    <name evidence="6" type="ORF">GPL26_18285</name>
</gene>
<evidence type="ECO:0000313" key="6">
    <source>
        <dbReference type="EMBL" id="MBT9811569.1"/>
    </source>
</evidence>
<evidence type="ECO:0000256" key="4">
    <source>
        <dbReference type="ARBA" id="ARBA00023163"/>
    </source>
</evidence>
<reference evidence="6" key="1">
    <citation type="journal article" date="2021" name="Gut Microbes">
        <title>A synthetic consortium of 100 gut commensals modulates the composition and function in a colon model of the microbiome of elderly subjects.</title>
        <authorList>
            <person name="Perez M."/>
            <person name="Ntemiri A."/>
            <person name="Tan H."/>
            <person name="Harris H.M.B."/>
            <person name="Roager H.M."/>
            <person name="Ribiere C."/>
            <person name="O'Toole P.W."/>
        </authorList>
    </citation>
    <scope>NUCLEOTIDE SEQUENCE</scope>
    <source>
        <strain evidence="6">MCC335</strain>
    </source>
</reference>
<dbReference type="Pfam" id="PF03466">
    <property type="entry name" value="LysR_substrate"/>
    <property type="match status" value="1"/>
</dbReference>
<name>A0AA41K7Z1_9FIRM</name>
<evidence type="ECO:0000256" key="1">
    <source>
        <dbReference type="ARBA" id="ARBA00009437"/>
    </source>
</evidence>
<dbReference type="SUPFAM" id="SSF53850">
    <property type="entry name" value="Periplasmic binding protein-like II"/>
    <property type="match status" value="1"/>
</dbReference>
<dbReference type="GO" id="GO:0003700">
    <property type="term" value="F:DNA-binding transcription factor activity"/>
    <property type="evidence" value="ECO:0007669"/>
    <property type="project" value="InterPro"/>
</dbReference>